<reference evidence="8 9" key="1">
    <citation type="submission" date="2015-07" db="EMBL/GenBank/DDBJ databases">
        <title>Comparative genomics of the Sigatoka disease complex on banana suggests a link between parallel evolutionary changes in Pseudocercospora fijiensis and Pseudocercospora eumusae and increased virulence on the banana host.</title>
        <authorList>
            <person name="Chang T.-C."/>
            <person name="Salvucci A."/>
            <person name="Crous P.W."/>
            <person name="Stergiopoulos I."/>
        </authorList>
    </citation>
    <scope>NUCLEOTIDE SEQUENCE [LARGE SCALE GENOMIC DNA]</scope>
    <source>
        <strain evidence="8 9">CBS 114824</strain>
    </source>
</reference>
<dbReference type="PANTHER" id="PTHR31263">
    <property type="entry name" value="CELLULASE FAMILY PROTEIN (AFU_ORTHOLOGUE AFUA_5G14560)"/>
    <property type="match status" value="1"/>
</dbReference>
<evidence type="ECO:0000256" key="1">
    <source>
        <dbReference type="ARBA" id="ARBA00005641"/>
    </source>
</evidence>
<feature type="transmembrane region" description="Helical" evidence="5">
    <location>
        <begin position="35"/>
        <end position="54"/>
    </location>
</feature>
<evidence type="ECO:0000313" key="8">
    <source>
        <dbReference type="EMBL" id="KXT05463.1"/>
    </source>
</evidence>
<comment type="similarity">
    <text evidence="1 4">Belongs to the glycosyl hydrolase 5 (cellulase A) family.</text>
</comment>
<dbReference type="EMBL" id="LFZN01000013">
    <property type="protein sequence ID" value="KXT05463.1"/>
    <property type="molecule type" value="Genomic_DNA"/>
</dbReference>
<evidence type="ECO:0000256" key="6">
    <source>
        <dbReference type="SAM" id="SignalP"/>
    </source>
</evidence>
<evidence type="ECO:0000256" key="4">
    <source>
        <dbReference type="RuleBase" id="RU361153"/>
    </source>
</evidence>
<sequence>MAFASIALLSALFTANIHSIPPSRRTAAAMVRRTRLLAATIALTFLVILCLQLLPSGVALPVQFVLQSPIENVTTATKPWFAPPLRTAGRHIVDANGQRVKLASINWYGASDIYFVAGGLDFRHRDEIAATIRRMGFNSVRFPYSDQMVIENPIIPPEYISANLDLLDKYDLNHTNEQRTKDALQGPRALEVFNACVKSMTDAGLIVIPNNHITNAHWCDGMNLCDSSWKNDHYGPICKVKQTTATWIDHWRTVMAPFVHNPFVIGADLRNEPRGLWGTMTWSMFASASEKASEALLAMQPNWLMFVEGISSANDCSGAKNRPVKLSIPDRVVYSSHVYSWSGWGSIPSVPYGKRPYPSFQTDMRRNWAYLIEENTAPVWVGEFGAPHSGNDQDYHYWESLMRILTETDADWGYWALNPRKPEGYENETYGLLHDDWETVVDDYRYKSLQKLMPQNQNAGALFLQQEGSAPFSLHYFDMPVLYIPLAISGYLMPNPNAALILSHANFSSPAPVINQSTSFPPLIFSLHPAPQTAVAQVPNAPTKTNKAEIVENQPTPIASTIGNTAAEPAAPKRYLTK</sequence>
<organism evidence="8 9">
    <name type="scientific">Pseudocercospora eumusae</name>
    <dbReference type="NCBI Taxonomy" id="321146"/>
    <lineage>
        <taxon>Eukaryota</taxon>
        <taxon>Fungi</taxon>
        <taxon>Dikarya</taxon>
        <taxon>Ascomycota</taxon>
        <taxon>Pezizomycotina</taxon>
        <taxon>Dothideomycetes</taxon>
        <taxon>Dothideomycetidae</taxon>
        <taxon>Mycosphaerellales</taxon>
        <taxon>Mycosphaerellaceae</taxon>
        <taxon>Pseudocercospora</taxon>
    </lineage>
</organism>
<comment type="caution">
    <text evidence="8">The sequence shown here is derived from an EMBL/GenBank/DDBJ whole genome shotgun (WGS) entry which is preliminary data.</text>
</comment>
<dbReference type="InterPro" id="IPR017853">
    <property type="entry name" value="GH"/>
</dbReference>
<dbReference type="Gene3D" id="3.20.20.80">
    <property type="entry name" value="Glycosidases"/>
    <property type="match status" value="1"/>
</dbReference>
<keyword evidence="5" id="KW-0472">Membrane</keyword>
<keyword evidence="5" id="KW-1133">Transmembrane helix</keyword>
<feature type="signal peptide" evidence="6">
    <location>
        <begin position="1"/>
        <end position="19"/>
    </location>
</feature>
<dbReference type="PANTHER" id="PTHR31263:SF0">
    <property type="entry name" value="CELLULASE FAMILY PROTEIN (AFU_ORTHOLOGUE AFUA_5G14560)"/>
    <property type="match status" value="1"/>
</dbReference>
<dbReference type="AlphaFoldDB" id="A0A139HSU4"/>
<dbReference type="GO" id="GO:0000272">
    <property type="term" value="P:polysaccharide catabolic process"/>
    <property type="evidence" value="ECO:0007669"/>
    <property type="project" value="InterPro"/>
</dbReference>
<accession>A0A139HSU4</accession>
<evidence type="ECO:0000256" key="5">
    <source>
        <dbReference type="SAM" id="Phobius"/>
    </source>
</evidence>
<dbReference type="OrthoDB" id="442731at2759"/>
<feature type="chain" id="PRO_5007806831" description="Glycoside hydrolase family 5 domain-containing protein" evidence="6">
    <location>
        <begin position="20"/>
        <end position="578"/>
    </location>
</feature>
<proteinExistence type="inferred from homology"/>
<keyword evidence="5" id="KW-0812">Transmembrane</keyword>
<evidence type="ECO:0000259" key="7">
    <source>
        <dbReference type="Pfam" id="PF00150"/>
    </source>
</evidence>
<name>A0A139HSU4_9PEZI</name>
<keyword evidence="6" id="KW-0732">Signal</keyword>
<evidence type="ECO:0000256" key="2">
    <source>
        <dbReference type="ARBA" id="ARBA00022801"/>
    </source>
</evidence>
<evidence type="ECO:0000256" key="3">
    <source>
        <dbReference type="ARBA" id="ARBA00023295"/>
    </source>
</evidence>
<dbReference type="SUPFAM" id="SSF51445">
    <property type="entry name" value="(Trans)glycosidases"/>
    <property type="match status" value="1"/>
</dbReference>
<dbReference type="Proteomes" id="UP000070133">
    <property type="component" value="Unassembled WGS sequence"/>
</dbReference>
<feature type="domain" description="Glycoside hydrolase family 5" evidence="7">
    <location>
        <begin position="93"/>
        <end position="419"/>
    </location>
</feature>
<dbReference type="GO" id="GO:0004553">
    <property type="term" value="F:hydrolase activity, hydrolyzing O-glycosyl compounds"/>
    <property type="evidence" value="ECO:0007669"/>
    <property type="project" value="InterPro"/>
</dbReference>
<dbReference type="Pfam" id="PF00150">
    <property type="entry name" value="Cellulase"/>
    <property type="match status" value="1"/>
</dbReference>
<keyword evidence="2 4" id="KW-0378">Hydrolase</keyword>
<evidence type="ECO:0000313" key="9">
    <source>
        <dbReference type="Proteomes" id="UP000070133"/>
    </source>
</evidence>
<keyword evidence="9" id="KW-1185">Reference proteome</keyword>
<gene>
    <name evidence="8" type="ORF">AC578_10975</name>
</gene>
<keyword evidence="3 4" id="KW-0326">Glycosidase</keyword>
<dbReference type="InterPro" id="IPR001547">
    <property type="entry name" value="Glyco_hydro_5"/>
</dbReference>
<protein>
    <recommendedName>
        <fullName evidence="7">Glycoside hydrolase family 5 domain-containing protein</fullName>
    </recommendedName>
</protein>